<name>A0A7I7QU78_9MYCO</name>
<dbReference type="SMART" id="SM00388">
    <property type="entry name" value="HisKA"/>
    <property type="match status" value="1"/>
</dbReference>
<evidence type="ECO:0000313" key="15">
    <source>
        <dbReference type="EMBL" id="BBY29893.1"/>
    </source>
</evidence>
<evidence type="ECO:0000256" key="9">
    <source>
        <dbReference type="ARBA" id="ARBA00022989"/>
    </source>
</evidence>
<dbReference type="SMART" id="SM00387">
    <property type="entry name" value="HATPase_c"/>
    <property type="match status" value="1"/>
</dbReference>
<dbReference type="FunFam" id="3.30.565.10:FF:000006">
    <property type="entry name" value="Sensor histidine kinase WalK"/>
    <property type="match status" value="1"/>
</dbReference>
<dbReference type="AlphaFoldDB" id="A0A7I7QU78"/>
<dbReference type="InterPro" id="IPR050428">
    <property type="entry name" value="TCS_sensor_his_kinase"/>
</dbReference>
<keyword evidence="11 12" id="KW-0472">Membrane</keyword>
<evidence type="ECO:0000256" key="11">
    <source>
        <dbReference type="ARBA" id="ARBA00023136"/>
    </source>
</evidence>
<protein>
    <recommendedName>
        <fullName evidence="4">histidine kinase</fullName>
        <ecNumber evidence="4">2.7.13.3</ecNumber>
    </recommendedName>
</protein>
<feature type="domain" description="Histidine kinase" evidence="13">
    <location>
        <begin position="250"/>
        <end position="468"/>
    </location>
</feature>
<evidence type="ECO:0000256" key="7">
    <source>
        <dbReference type="ARBA" id="ARBA00022692"/>
    </source>
</evidence>
<dbReference type="GO" id="GO:0000155">
    <property type="term" value="F:phosphorelay sensor kinase activity"/>
    <property type="evidence" value="ECO:0007669"/>
    <property type="project" value="InterPro"/>
</dbReference>
<evidence type="ECO:0000256" key="10">
    <source>
        <dbReference type="ARBA" id="ARBA00023012"/>
    </source>
</evidence>
<keyword evidence="7 12" id="KW-0812">Transmembrane</keyword>
<dbReference type="Pfam" id="PF02518">
    <property type="entry name" value="HATPase_c"/>
    <property type="match status" value="1"/>
</dbReference>
<evidence type="ECO:0000256" key="5">
    <source>
        <dbReference type="ARBA" id="ARBA00022553"/>
    </source>
</evidence>
<dbReference type="EMBL" id="AP022588">
    <property type="protein sequence ID" value="BBY29893.1"/>
    <property type="molecule type" value="Genomic_DNA"/>
</dbReference>
<dbReference type="EC" id="2.7.13.3" evidence="4"/>
<dbReference type="InterPro" id="IPR003660">
    <property type="entry name" value="HAMP_dom"/>
</dbReference>
<dbReference type="PROSITE" id="PS50109">
    <property type="entry name" value="HIS_KIN"/>
    <property type="match status" value="1"/>
</dbReference>
<comment type="catalytic activity">
    <reaction evidence="1">
        <text>ATP + protein L-histidine = ADP + protein N-phospho-L-histidine.</text>
        <dbReference type="EC" id="2.7.13.3"/>
    </reaction>
</comment>
<keyword evidence="8 15" id="KW-0418">Kinase</keyword>
<evidence type="ECO:0000256" key="6">
    <source>
        <dbReference type="ARBA" id="ARBA00022679"/>
    </source>
</evidence>
<dbReference type="InterPro" id="IPR003661">
    <property type="entry name" value="HisK_dim/P_dom"/>
</dbReference>
<dbReference type="Gene3D" id="1.10.287.130">
    <property type="match status" value="1"/>
</dbReference>
<dbReference type="Proteomes" id="UP000467193">
    <property type="component" value="Chromosome"/>
</dbReference>
<dbReference type="GO" id="GO:0005509">
    <property type="term" value="F:calcium ion binding"/>
    <property type="evidence" value="ECO:0007669"/>
    <property type="project" value="UniProtKB-ARBA"/>
</dbReference>
<proteinExistence type="predicted"/>
<dbReference type="Pfam" id="PF00512">
    <property type="entry name" value="HisKA"/>
    <property type="match status" value="1"/>
</dbReference>
<dbReference type="KEGG" id="msei:MSEDJ_39890"/>
<dbReference type="InterPro" id="IPR036890">
    <property type="entry name" value="HATPase_C_sf"/>
</dbReference>
<evidence type="ECO:0000256" key="2">
    <source>
        <dbReference type="ARBA" id="ARBA00001968"/>
    </source>
</evidence>
<evidence type="ECO:0000256" key="3">
    <source>
        <dbReference type="ARBA" id="ARBA00004236"/>
    </source>
</evidence>
<evidence type="ECO:0000256" key="1">
    <source>
        <dbReference type="ARBA" id="ARBA00000085"/>
    </source>
</evidence>
<dbReference type="RefSeq" id="WP_163801955.1">
    <property type="nucleotide sequence ID" value="NZ_AP022588.1"/>
</dbReference>
<feature type="domain" description="HAMP" evidence="14">
    <location>
        <begin position="173"/>
        <end position="235"/>
    </location>
</feature>
<evidence type="ECO:0000313" key="16">
    <source>
        <dbReference type="Proteomes" id="UP000467193"/>
    </source>
</evidence>
<dbReference type="GO" id="GO:0005886">
    <property type="term" value="C:plasma membrane"/>
    <property type="evidence" value="ECO:0007669"/>
    <property type="project" value="UniProtKB-SubCell"/>
</dbReference>
<organism evidence="15 16">
    <name type="scientific">Mycolicibacterium sediminis</name>
    <dbReference type="NCBI Taxonomy" id="1286180"/>
    <lineage>
        <taxon>Bacteria</taxon>
        <taxon>Bacillati</taxon>
        <taxon>Actinomycetota</taxon>
        <taxon>Actinomycetes</taxon>
        <taxon>Mycobacteriales</taxon>
        <taxon>Mycobacteriaceae</taxon>
        <taxon>Mycolicibacterium</taxon>
    </lineage>
</organism>
<feature type="transmembrane region" description="Helical" evidence="12">
    <location>
        <begin position="146"/>
        <end position="172"/>
    </location>
</feature>
<keyword evidence="6" id="KW-0808">Transferase</keyword>
<dbReference type="PANTHER" id="PTHR45436:SF5">
    <property type="entry name" value="SENSOR HISTIDINE KINASE TRCS"/>
    <property type="match status" value="1"/>
</dbReference>
<dbReference type="SUPFAM" id="SSF47384">
    <property type="entry name" value="Homodimeric domain of signal transducing histidine kinase"/>
    <property type="match status" value="1"/>
</dbReference>
<gene>
    <name evidence="15" type="primary">trcS_2</name>
    <name evidence="15" type="ORF">MSEDJ_39890</name>
</gene>
<dbReference type="CDD" id="cd00082">
    <property type="entry name" value="HisKA"/>
    <property type="match status" value="1"/>
</dbReference>
<dbReference type="Gene3D" id="3.30.565.10">
    <property type="entry name" value="Histidine kinase-like ATPase, C-terminal domain"/>
    <property type="match status" value="1"/>
</dbReference>
<reference evidence="15 16" key="1">
    <citation type="journal article" date="2019" name="Emerg. Microbes Infect.">
        <title>Comprehensive subspecies identification of 175 nontuberculous mycobacteria species based on 7547 genomic profiles.</title>
        <authorList>
            <person name="Matsumoto Y."/>
            <person name="Kinjo T."/>
            <person name="Motooka D."/>
            <person name="Nabeya D."/>
            <person name="Jung N."/>
            <person name="Uechi K."/>
            <person name="Horii T."/>
            <person name="Iida T."/>
            <person name="Fujita J."/>
            <person name="Nakamura S."/>
        </authorList>
    </citation>
    <scope>NUCLEOTIDE SEQUENCE [LARGE SCALE GENOMIC DNA]</scope>
    <source>
        <strain evidence="15 16">JCM 17899</strain>
    </source>
</reference>
<dbReference type="CDD" id="cd00075">
    <property type="entry name" value="HATPase"/>
    <property type="match status" value="1"/>
</dbReference>
<evidence type="ECO:0000256" key="8">
    <source>
        <dbReference type="ARBA" id="ARBA00022777"/>
    </source>
</evidence>
<accession>A0A7I7QU78</accession>
<sequence length="488" mass="51804">MLWVSALVTTLVMAVGALSVYTMHLYVDAYSDSEVAHSLAAFEHSYLDRDGRPVTALTDFTGQAPGTLIAVMSGDDVLSSAMFDDDGPQSAPPDLIADLESVDWTGSHPATLDLGDEGGFRVASTQTGDGLRLVSAVSMESANEAIAIKVVAVLGITAIAAVLAAVGTVVLVRQALRPMRRVAATAARAARIPLADEHHRITTRVRRADSDPDSEVGIVGETLNRLLANVDSALAVRAESDRRMRRFLTDASHELRTPLAAIRGYAELTRQDGPSLPATTEYALARIESESRRMTALVGDMLLLTRMDEGQGLEIETVDLCALVVDAINDVAVTAPDHDFQADLPDGPVWVEGDRARLHQVVSNLLTNARNHTPAGVSVTTTVRPPSEDPDGWVAVSVVDDGPGVEPELLPDLFGRFVRANKARSREMNSSGLGLAIVASIVEAHGGTVGAQSRPGRTEFLVRLPDVPSGRLDLHQPAARAAQVTPAP</sequence>
<evidence type="ECO:0000259" key="13">
    <source>
        <dbReference type="PROSITE" id="PS50109"/>
    </source>
</evidence>
<keyword evidence="16" id="KW-1185">Reference proteome</keyword>
<dbReference type="SUPFAM" id="SSF55874">
    <property type="entry name" value="ATPase domain of HSP90 chaperone/DNA topoisomerase II/histidine kinase"/>
    <property type="match status" value="1"/>
</dbReference>
<dbReference type="PRINTS" id="PR00344">
    <property type="entry name" value="BCTRLSENSOR"/>
</dbReference>
<keyword evidence="10" id="KW-0902">Two-component regulatory system</keyword>
<dbReference type="InterPro" id="IPR004358">
    <property type="entry name" value="Sig_transdc_His_kin-like_C"/>
</dbReference>
<dbReference type="InterPro" id="IPR003594">
    <property type="entry name" value="HATPase_dom"/>
</dbReference>
<dbReference type="InterPro" id="IPR036097">
    <property type="entry name" value="HisK_dim/P_sf"/>
</dbReference>
<dbReference type="PANTHER" id="PTHR45436">
    <property type="entry name" value="SENSOR HISTIDINE KINASE YKOH"/>
    <property type="match status" value="1"/>
</dbReference>
<comment type="subcellular location">
    <subcellularLocation>
        <location evidence="3">Cell membrane</location>
    </subcellularLocation>
</comment>
<comment type="cofactor">
    <cofactor evidence="2">
        <name>a divalent metal cation</name>
        <dbReference type="ChEBI" id="CHEBI:60240"/>
    </cofactor>
</comment>
<evidence type="ECO:0000256" key="4">
    <source>
        <dbReference type="ARBA" id="ARBA00012438"/>
    </source>
</evidence>
<keyword evidence="5" id="KW-0597">Phosphoprotein</keyword>
<evidence type="ECO:0000256" key="12">
    <source>
        <dbReference type="SAM" id="Phobius"/>
    </source>
</evidence>
<dbReference type="PROSITE" id="PS50885">
    <property type="entry name" value="HAMP"/>
    <property type="match status" value="1"/>
</dbReference>
<dbReference type="FunFam" id="1.10.287.130:FF:000001">
    <property type="entry name" value="Two-component sensor histidine kinase"/>
    <property type="match status" value="1"/>
</dbReference>
<keyword evidence="9 12" id="KW-1133">Transmembrane helix</keyword>
<evidence type="ECO:0000259" key="14">
    <source>
        <dbReference type="PROSITE" id="PS50885"/>
    </source>
</evidence>
<dbReference type="InterPro" id="IPR005467">
    <property type="entry name" value="His_kinase_dom"/>
</dbReference>